<protein>
    <recommendedName>
        <fullName evidence="7">GPN-loop GTPase</fullName>
        <ecNumber evidence="7">3.6.5.-</ecNumber>
    </recommendedName>
</protein>
<keyword evidence="10" id="KW-1185">Reference proteome</keyword>
<dbReference type="InterPro" id="IPR027417">
    <property type="entry name" value="P-loop_NTPase"/>
</dbReference>
<dbReference type="PANTHER" id="PTHR21231">
    <property type="entry name" value="XPA-BINDING PROTEIN 1-RELATED"/>
    <property type="match status" value="1"/>
</dbReference>
<feature type="region of interest" description="Disordered" evidence="8">
    <location>
        <begin position="320"/>
        <end position="395"/>
    </location>
</feature>
<keyword evidence="6 7" id="KW-0342">GTP-binding</keyword>
<evidence type="ECO:0000256" key="1">
    <source>
        <dbReference type="ARBA" id="ARBA00005290"/>
    </source>
</evidence>
<dbReference type="EC" id="3.6.5.-" evidence="7"/>
<comment type="subunit">
    <text evidence="7">Binds to RNA polymerase II.</text>
</comment>
<comment type="subcellular location">
    <subcellularLocation>
        <location evidence="7">Cytoplasm</location>
    </subcellularLocation>
    <subcellularLocation>
        <location evidence="7">Nucleus</location>
    </subcellularLocation>
</comment>
<evidence type="ECO:0000256" key="5">
    <source>
        <dbReference type="ARBA" id="ARBA00022801"/>
    </source>
</evidence>
<comment type="caution">
    <text evidence="9">The sequence shown here is derived from an EMBL/GenBank/DDBJ whole genome shotgun (WGS) entry which is preliminary data.</text>
</comment>
<dbReference type="Proteomes" id="UP001174936">
    <property type="component" value="Unassembled WGS sequence"/>
</dbReference>
<evidence type="ECO:0000313" key="9">
    <source>
        <dbReference type="EMBL" id="KAK0645739.1"/>
    </source>
</evidence>
<dbReference type="InterPro" id="IPR030230">
    <property type="entry name" value="Gpn1/Npa3/XAB1"/>
</dbReference>
<dbReference type="InterPro" id="IPR004130">
    <property type="entry name" value="Gpn"/>
</dbReference>
<keyword evidence="3" id="KW-0597">Phosphoprotein</keyword>
<keyword evidence="4 7" id="KW-0547">Nucleotide-binding</keyword>
<dbReference type="GO" id="GO:0005737">
    <property type="term" value="C:cytoplasm"/>
    <property type="evidence" value="ECO:0007669"/>
    <property type="project" value="UniProtKB-SubCell"/>
</dbReference>
<sequence length="395" mass="43586">MASTSAPSTSQDGLPSQPVAIVCVGMAGSGKTTFMQQINAHLHRQKEPPYVINLDPAVIHSPFESNIDIRDSVNYKEVMKQYNLGPNGGILTSLNLFATKIDQVLGLLEKRAAPDPANPDRKPIKNILVDTPGQIEVFVWSASGAILLESLASSFPTVIAYIIDTPRTSSTSTFMSNMLYACSILYKTKLPMILVFNKTDVKDASFAKEWMTDYDAFQEALSQDESNNAFGGQEGGDGGSGSGYMGSLLNSMSLMLEEFYTHLSMVGVSSLYGTGIDEFFQAVQEKAEEFKRDYQPELERRREEREENKKKAREKELEKMMKGMSMATGSSGEPKVGDIKDDDDEEPSESSDEDDDIDEDVDEEGLQARYEAAMQEERASTGADASFAKYLYTQQ</sequence>
<gene>
    <name evidence="9" type="ORF">B0T16DRAFT_411841</name>
</gene>
<dbReference type="PANTHER" id="PTHR21231:SF8">
    <property type="entry name" value="GPN-LOOP GTPASE 1"/>
    <property type="match status" value="1"/>
</dbReference>
<reference evidence="9" key="1">
    <citation type="submission" date="2023-06" db="EMBL/GenBank/DDBJ databases">
        <title>Genome-scale phylogeny and comparative genomics of the fungal order Sordariales.</title>
        <authorList>
            <consortium name="Lawrence Berkeley National Laboratory"/>
            <person name="Hensen N."/>
            <person name="Bonometti L."/>
            <person name="Westerberg I."/>
            <person name="Brannstrom I.O."/>
            <person name="Guillou S."/>
            <person name="Cros-Aarteil S."/>
            <person name="Calhoun S."/>
            <person name="Haridas S."/>
            <person name="Kuo A."/>
            <person name="Mondo S."/>
            <person name="Pangilinan J."/>
            <person name="Riley R."/>
            <person name="Labutti K."/>
            <person name="Andreopoulos B."/>
            <person name="Lipzen A."/>
            <person name="Chen C."/>
            <person name="Yanf M."/>
            <person name="Daum C."/>
            <person name="Ng V."/>
            <person name="Clum A."/>
            <person name="Steindorff A."/>
            <person name="Ohm R."/>
            <person name="Martin F."/>
            <person name="Silar P."/>
            <person name="Natvig D."/>
            <person name="Lalanne C."/>
            <person name="Gautier V."/>
            <person name="Ament-Velasquez S.L."/>
            <person name="Kruys A."/>
            <person name="Hutchinson M.I."/>
            <person name="Powell A.J."/>
            <person name="Barry K."/>
            <person name="Miller A.N."/>
            <person name="Grigoriev I.V."/>
            <person name="Debuchy R."/>
            <person name="Gladieux P."/>
            <person name="Thoren M.H."/>
            <person name="Johannesson H."/>
        </authorList>
    </citation>
    <scope>NUCLEOTIDE SEQUENCE</scope>
    <source>
        <strain evidence="9">SMH2532-1</strain>
    </source>
</reference>
<comment type="similarity">
    <text evidence="1 7">Belongs to the GPN-loop GTPase family.</text>
</comment>
<comment type="function">
    <text evidence="7">Small GTPase required for proper nuclear import of RNA polymerase II (RNAPII). May act at an RNAP assembly step prior to nuclear import.</text>
</comment>
<dbReference type="AlphaFoldDB" id="A0AA40CQQ4"/>
<dbReference type="EMBL" id="JAULSV010000004">
    <property type="protein sequence ID" value="KAK0645739.1"/>
    <property type="molecule type" value="Genomic_DNA"/>
</dbReference>
<dbReference type="SUPFAM" id="SSF52540">
    <property type="entry name" value="P-loop containing nucleoside triphosphate hydrolases"/>
    <property type="match status" value="1"/>
</dbReference>
<keyword evidence="2 7" id="KW-0963">Cytoplasm</keyword>
<keyword evidence="5 7" id="KW-0378">Hydrolase</keyword>
<dbReference type="Pfam" id="PF03029">
    <property type="entry name" value="ATP_bind_1"/>
    <property type="match status" value="1"/>
</dbReference>
<name>A0AA40CQQ4_9PEZI</name>
<evidence type="ECO:0000256" key="7">
    <source>
        <dbReference type="RuleBase" id="RU365059"/>
    </source>
</evidence>
<evidence type="ECO:0000256" key="3">
    <source>
        <dbReference type="ARBA" id="ARBA00022553"/>
    </source>
</evidence>
<evidence type="ECO:0000256" key="4">
    <source>
        <dbReference type="ARBA" id="ARBA00022741"/>
    </source>
</evidence>
<accession>A0AA40CQQ4</accession>
<dbReference type="GO" id="GO:0003924">
    <property type="term" value="F:GTPase activity"/>
    <property type="evidence" value="ECO:0007669"/>
    <property type="project" value="InterPro"/>
</dbReference>
<dbReference type="CDD" id="cd17870">
    <property type="entry name" value="GPN1"/>
    <property type="match status" value="1"/>
</dbReference>
<dbReference type="FunFam" id="3.40.50.300:FF:000579">
    <property type="entry name" value="GPN-loop GTPase"/>
    <property type="match status" value="1"/>
</dbReference>
<dbReference type="GO" id="GO:0005525">
    <property type="term" value="F:GTP binding"/>
    <property type="evidence" value="ECO:0007669"/>
    <property type="project" value="UniProtKB-KW"/>
</dbReference>
<dbReference type="Gene3D" id="3.40.50.300">
    <property type="entry name" value="P-loop containing nucleotide triphosphate hydrolases"/>
    <property type="match status" value="1"/>
</dbReference>
<dbReference type="GO" id="GO:0005634">
    <property type="term" value="C:nucleus"/>
    <property type="evidence" value="ECO:0007669"/>
    <property type="project" value="UniProtKB-SubCell"/>
</dbReference>
<evidence type="ECO:0000256" key="2">
    <source>
        <dbReference type="ARBA" id="ARBA00022490"/>
    </source>
</evidence>
<evidence type="ECO:0000313" key="10">
    <source>
        <dbReference type="Proteomes" id="UP001174936"/>
    </source>
</evidence>
<evidence type="ECO:0000256" key="8">
    <source>
        <dbReference type="SAM" id="MobiDB-lite"/>
    </source>
</evidence>
<feature type="compositionally biased region" description="Acidic residues" evidence="8">
    <location>
        <begin position="340"/>
        <end position="365"/>
    </location>
</feature>
<proteinExistence type="inferred from homology"/>
<organism evidence="9 10">
    <name type="scientific">Cercophora newfieldiana</name>
    <dbReference type="NCBI Taxonomy" id="92897"/>
    <lineage>
        <taxon>Eukaryota</taxon>
        <taxon>Fungi</taxon>
        <taxon>Dikarya</taxon>
        <taxon>Ascomycota</taxon>
        <taxon>Pezizomycotina</taxon>
        <taxon>Sordariomycetes</taxon>
        <taxon>Sordariomycetidae</taxon>
        <taxon>Sordariales</taxon>
        <taxon>Lasiosphaeriaceae</taxon>
        <taxon>Cercophora</taxon>
    </lineage>
</organism>
<evidence type="ECO:0000256" key="6">
    <source>
        <dbReference type="ARBA" id="ARBA00023134"/>
    </source>
</evidence>